<keyword evidence="2" id="KW-1185">Reference proteome</keyword>
<protein>
    <recommendedName>
        <fullName evidence="3">F-box domain-containing protein</fullName>
    </recommendedName>
</protein>
<sequence>MRYSPWVTMKGIQILSIFCRRLKCLTLLFDATETQLIDRLPEIFPRHFPQRKLKFLDVTFSPIEDHRAVTDVLKSLFPKVRRLSYRQQAQDEHRVLWWMVSLELRYF</sequence>
<dbReference type="Proteomes" id="UP001221142">
    <property type="component" value="Unassembled WGS sequence"/>
</dbReference>
<feature type="non-terminal residue" evidence="1">
    <location>
        <position position="107"/>
    </location>
</feature>
<dbReference type="EMBL" id="JARKIF010000007">
    <property type="protein sequence ID" value="KAJ7635323.1"/>
    <property type="molecule type" value="Genomic_DNA"/>
</dbReference>
<evidence type="ECO:0000313" key="1">
    <source>
        <dbReference type="EMBL" id="KAJ7635323.1"/>
    </source>
</evidence>
<gene>
    <name evidence="1" type="ORF">FB45DRAFT_790891</name>
</gene>
<evidence type="ECO:0000313" key="2">
    <source>
        <dbReference type="Proteomes" id="UP001221142"/>
    </source>
</evidence>
<organism evidence="1 2">
    <name type="scientific">Roridomyces roridus</name>
    <dbReference type="NCBI Taxonomy" id="1738132"/>
    <lineage>
        <taxon>Eukaryota</taxon>
        <taxon>Fungi</taxon>
        <taxon>Dikarya</taxon>
        <taxon>Basidiomycota</taxon>
        <taxon>Agaricomycotina</taxon>
        <taxon>Agaricomycetes</taxon>
        <taxon>Agaricomycetidae</taxon>
        <taxon>Agaricales</taxon>
        <taxon>Marasmiineae</taxon>
        <taxon>Mycenaceae</taxon>
        <taxon>Roridomyces</taxon>
    </lineage>
</organism>
<dbReference type="AlphaFoldDB" id="A0AAD7C095"/>
<evidence type="ECO:0008006" key="3">
    <source>
        <dbReference type="Google" id="ProtNLM"/>
    </source>
</evidence>
<proteinExistence type="predicted"/>
<name>A0AAD7C095_9AGAR</name>
<comment type="caution">
    <text evidence="1">The sequence shown here is derived from an EMBL/GenBank/DDBJ whole genome shotgun (WGS) entry which is preliminary data.</text>
</comment>
<accession>A0AAD7C095</accession>
<reference evidence="1" key="1">
    <citation type="submission" date="2023-03" db="EMBL/GenBank/DDBJ databases">
        <title>Massive genome expansion in bonnet fungi (Mycena s.s.) driven by repeated elements and novel gene families across ecological guilds.</title>
        <authorList>
            <consortium name="Lawrence Berkeley National Laboratory"/>
            <person name="Harder C.B."/>
            <person name="Miyauchi S."/>
            <person name="Viragh M."/>
            <person name="Kuo A."/>
            <person name="Thoen E."/>
            <person name="Andreopoulos B."/>
            <person name="Lu D."/>
            <person name="Skrede I."/>
            <person name="Drula E."/>
            <person name="Henrissat B."/>
            <person name="Morin E."/>
            <person name="Kohler A."/>
            <person name="Barry K."/>
            <person name="LaButti K."/>
            <person name="Morin E."/>
            <person name="Salamov A."/>
            <person name="Lipzen A."/>
            <person name="Mereny Z."/>
            <person name="Hegedus B."/>
            <person name="Baldrian P."/>
            <person name="Stursova M."/>
            <person name="Weitz H."/>
            <person name="Taylor A."/>
            <person name="Grigoriev I.V."/>
            <person name="Nagy L.G."/>
            <person name="Martin F."/>
            <person name="Kauserud H."/>
        </authorList>
    </citation>
    <scope>NUCLEOTIDE SEQUENCE</scope>
    <source>
        <strain evidence="1">9284</strain>
    </source>
</reference>